<dbReference type="InterPro" id="IPR003598">
    <property type="entry name" value="Ig_sub2"/>
</dbReference>
<dbReference type="PANTHER" id="PTHR45080">
    <property type="entry name" value="CONTACTIN 5"/>
    <property type="match status" value="1"/>
</dbReference>
<evidence type="ECO:0000256" key="4">
    <source>
        <dbReference type="ARBA" id="ARBA00023319"/>
    </source>
</evidence>
<dbReference type="InterPro" id="IPR013098">
    <property type="entry name" value="Ig_I-set"/>
</dbReference>
<dbReference type="SMART" id="SM00209">
    <property type="entry name" value="TSP1"/>
    <property type="match status" value="2"/>
</dbReference>
<protein>
    <recommendedName>
        <fullName evidence="10">Hemicentin-1</fullName>
    </recommendedName>
</protein>
<dbReference type="InterPro" id="IPR018097">
    <property type="entry name" value="EGF_Ca-bd_CS"/>
</dbReference>
<dbReference type="Pfam" id="PF07645">
    <property type="entry name" value="EGF_CA"/>
    <property type="match status" value="2"/>
</dbReference>
<feature type="domain" description="Ig-like" evidence="7">
    <location>
        <begin position="167"/>
        <end position="253"/>
    </location>
</feature>
<dbReference type="SMART" id="SM00179">
    <property type="entry name" value="EGF_CA"/>
    <property type="match status" value="2"/>
</dbReference>
<dbReference type="InterPro" id="IPR036383">
    <property type="entry name" value="TSP1_rpt_sf"/>
</dbReference>
<dbReference type="SUPFAM" id="SSF57184">
    <property type="entry name" value="Growth factor receptor domain"/>
    <property type="match status" value="1"/>
</dbReference>
<feature type="domain" description="Ig-like" evidence="7">
    <location>
        <begin position="806"/>
        <end position="897"/>
    </location>
</feature>
<dbReference type="PROSITE" id="PS00010">
    <property type="entry name" value="ASX_HYDROXYL"/>
    <property type="match status" value="1"/>
</dbReference>
<feature type="domain" description="Ig-like" evidence="7">
    <location>
        <begin position="521"/>
        <end position="600"/>
    </location>
</feature>
<evidence type="ECO:0000313" key="9">
    <source>
        <dbReference type="Proteomes" id="UP001153292"/>
    </source>
</evidence>
<evidence type="ECO:0008006" key="10">
    <source>
        <dbReference type="Google" id="ProtNLM"/>
    </source>
</evidence>
<dbReference type="InterPro" id="IPR000742">
    <property type="entry name" value="EGF"/>
</dbReference>
<dbReference type="SMART" id="SM00408">
    <property type="entry name" value="IGc2"/>
    <property type="match status" value="11"/>
</dbReference>
<keyword evidence="9" id="KW-1185">Reference proteome</keyword>
<dbReference type="SMART" id="SM00409">
    <property type="entry name" value="IG"/>
    <property type="match status" value="11"/>
</dbReference>
<dbReference type="Gene3D" id="2.60.40.10">
    <property type="entry name" value="Immunoglobulins"/>
    <property type="match status" value="11"/>
</dbReference>
<dbReference type="Pfam" id="PF07679">
    <property type="entry name" value="I-set"/>
    <property type="match status" value="8"/>
</dbReference>
<organism evidence="8 9">
    <name type="scientific">Chilo suppressalis</name>
    <name type="common">Asiatic rice borer moth</name>
    <dbReference type="NCBI Taxonomy" id="168631"/>
    <lineage>
        <taxon>Eukaryota</taxon>
        <taxon>Metazoa</taxon>
        <taxon>Ecdysozoa</taxon>
        <taxon>Arthropoda</taxon>
        <taxon>Hexapoda</taxon>
        <taxon>Insecta</taxon>
        <taxon>Pterygota</taxon>
        <taxon>Neoptera</taxon>
        <taxon>Endopterygota</taxon>
        <taxon>Lepidoptera</taxon>
        <taxon>Glossata</taxon>
        <taxon>Ditrysia</taxon>
        <taxon>Pyraloidea</taxon>
        <taxon>Crambidae</taxon>
        <taxon>Crambinae</taxon>
        <taxon>Chilo</taxon>
    </lineage>
</organism>
<dbReference type="InterPro" id="IPR001881">
    <property type="entry name" value="EGF-like_Ca-bd_dom"/>
</dbReference>
<evidence type="ECO:0000259" key="6">
    <source>
        <dbReference type="PROSITE" id="PS50026"/>
    </source>
</evidence>
<dbReference type="InterPro" id="IPR000152">
    <property type="entry name" value="EGF-type_Asp/Asn_hydroxyl_site"/>
</dbReference>
<evidence type="ECO:0000256" key="2">
    <source>
        <dbReference type="ARBA" id="ARBA00022737"/>
    </source>
</evidence>
<feature type="domain" description="Ig-like" evidence="7">
    <location>
        <begin position="900"/>
        <end position="992"/>
    </location>
</feature>
<dbReference type="Gene3D" id="2.10.25.10">
    <property type="entry name" value="Laminin"/>
    <property type="match status" value="2"/>
</dbReference>
<name>A0ABN8E9G4_CHISP</name>
<dbReference type="PANTHER" id="PTHR45080:SF28">
    <property type="entry name" value="HEMICENTIN-2"/>
    <property type="match status" value="1"/>
</dbReference>
<dbReference type="PROSITE" id="PS01187">
    <property type="entry name" value="EGF_CA"/>
    <property type="match status" value="2"/>
</dbReference>
<dbReference type="Proteomes" id="UP001153292">
    <property type="component" value="Chromosome 1"/>
</dbReference>
<feature type="domain" description="Ig-like" evidence="7">
    <location>
        <begin position="1"/>
        <end position="72"/>
    </location>
</feature>
<dbReference type="Pfam" id="PF00090">
    <property type="entry name" value="TSP_1"/>
    <property type="match status" value="2"/>
</dbReference>
<comment type="caution">
    <text evidence="5">Lacks conserved residue(s) required for the propagation of feature annotation.</text>
</comment>
<dbReference type="InterPro" id="IPR013783">
    <property type="entry name" value="Ig-like_fold"/>
</dbReference>
<feature type="domain" description="Ig-like" evidence="7">
    <location>
        <begin position="704"/>
        <end position="797"/>
    </location>
</feature>
<evidence type="ECO:0000259" key="7">
    <source>
        <dbReference type="PROSITE" id="PS50835"/>
    </source>
</evidence>
<evidence type="ECO:0000256" key="1">
    <source>
        <dbReference type="ARBA" id="ARBA00022536"/>
    </source>
</evidence>
<dbReference type="PROSITE" id="PS50835">
    <property type="entry name" value="IG_LIKE"/>
    <property type="match status" value="11"/>
</dbReference>
<dbReference type="PROSITE" id="PS01186">
    <property type="entry name" value="EGF_2"/>
    <property type="match status" value="1"/>
</dbReference>
<keyword evidence="4" id="KW-0393">Immunoglobulin domain</keyword>
<evidence type="ECO:0000256" key="5">
    <source>
        <dbReference type="PROSITE-ProRule" id="PRU00076"/>
    </source>
</evidence>
<evidence type="ECO:0000256" key="3">
    <source>
        <dbReference type="ARBA" id="ARBA00023157"/>
    </source>
</evidence>
<keyword evidence="1 5" id="KW-0245">EGF-like domain</keyword>
<feature type="domain" description="Ig-like" evidence="7">
    <location>
        <begin position="258"/>
        <end position="345"/>
    </location>
</feature>
<dbReference type="SUPFAM" id="SSF82895">
    <property type="entry name" value="TSP-1 type 1 repeat"/>
    <property type="match status" value="2"/>
</dbReference>
<feature type="domain" description="Ig-like" evidence="7">
    <location>
        <begin position="608"/>
        <end position="697"/>
    </location>
</feature>
<keyword evidence="2" id="KW-0677">Repeat</keyword>
<keyword evidence="3" id="KW-1015">Disulfide bond</keyword>
<dbReference type="SUPFAM" id="SSF48726">
    <property type="entry name" value="Immunoglobulin"/>
    <property type="match status" value="11"/>
</dbReference>
<dbReference type="InterPro" id="IPR007110">
    <property type="entry name" value="Ig-like_dom"/>
</dbReference>
<dbReference type="CDD" id="cd00054">
    <property type="entry name" value="EGF_CA"/>
    <property type="match status" value="1"/>
</dbReference>
<reference evidence="8" key="1">
    <citation type="submission" date="2021-12" db="EMBL/GenBank/DDBJ databases">
        <authorList>
            <person name="King R."/>
        </authorList>
    </citation>
    <scope>NUCLEOTIDE SEQUENCE</scope>
</reference>
<dbReference type="InterPro" id="IPR009030">
    <property type="entry name" value="Growth_fac_rcpt_cys_sf"/>
</dbReference>
<feature type="domain" description="EGF-like" evidence="6">
    <location>
        <begin position="1210"/>
        <end position="1252"/>
    </location>
</feature>
<dbReference type="InterPro" id="IPR000884">
    <property type="entry name" value="TSP1_rpt"/>
</dbReference>
<feature type="domain" description="Ig-like" evidence="7">
    <location>
        <begin position="434"/>
        <end position="516"/>
    </location>
</feature>
<feature type="domain" description="Ig-like" evidence="7">
    <location>
        <begin position="79"/>
        <end position="158"/>
    </location>
</feature>
<dbReference type="PROSITE" id="PS50026">
    <property type="entry name" value="EGF_3"/>
    <property type="match status" value="1"/>
</dbReference>
<evidence type="ECO:0000313" key="8">
    <source>
        <dbReference type="EMBL" id="CAH0663486.1"/>
    </source>
</evidence>
<gene>
    <name evidence="8" type="ORF">CHILSU_LOCUS94</name>
</gene>
<dbReference type="SMART" id="SM00181">
    <property type="entry name" value="EGF"/>
    <property type="match status" value="2"/>
</dbReference>
<dbReference type="Pfam" id="PF13927">
    <property type="entry name" value="Ig_3"/>
    <property type="match status" value="3"/>
</dbReference>
<dbReference type="Gene3D" id="2.20.100.10">
    <property type="entry name" value="Thrombospondin type-1 (TSP1) repeat"/>
    <property type="match status" value="2"/>
</dbReference>
<proteinExistence type="predicted"/>
<dbReference type="InterPro" id="IPR049883">
    <property type="entry name" value="NOTCH1_EGF-like"/>
</dbReference>
<dbReference type="CDD" id="cd00096">
    <property type="entry name" value="Ig"/>
    <property type="match status" value="2"/>
</dbReference>
<dbReference type="InterPro" id="IPR003599">
    <property type="entry name" value="Ig_sub"/>
</dbReference>
<accession>A0ABN8E9G4</accession>
<dbReference type="PROSITE" id="PS50092">
    <property type="entry name" value="TSP1"/>
    <property type="match status" value="2"/>
</dbReference>
<dbReference type="InterPro" id="IPR036179">
    <property type="entry name" value="Ig-like_dom_sf"/>
</dbReference>
<sequence length="1327" mass="146609">MKGEKIRFSCKTAGMPPPMVVWTKEQRPLAYTSNIYLTDGNDLVIDKVSVYDSGLYTCSAISPLGSSQKNFTLFVYVSPSIFPTDIEPELQVVEGQLVHLPCSVSGTPSPTVVWRRDDLPVSGRKHIDETGMRFVANLTDFGNYTCFTENDYGNASVSYYLYVWVAPSVLPLEASITALIGTNVTLQCDAVGFPIPTVSWEFKQTTLVANNTNISFNEVGNLYISNVSAHDEGSYDCIAANEAGEDRKTVRLNVYEPPKITEPADGSFVATNMDMELVIACKATGRPKPYIAWTKDDYYLDNDANFAVEYDGTLTIKAPSEELSGVYTCVAKNIAGEANKTVPVEIYSVPTLPQSEESHTKVVVVEGTNATVECPLRASRNDVVKWYKDAKLVSSGTLQITNVSRHNTSEYVCVINNVAGSAIAKVLVEVQWPPSLEKHINNTIDVEVIKGNDWYFNCAADALPRAKTKWFFNNQPMVFEDRDRLRILNVDKKHAGLYRCLVTNPHGTVSNTYNLKVLVPPYISEFDFLEVQLKENSDATLECNAKGYPIPDIKWTFNNSNWKTEGSTLISHNISNDFGGIFRCTASNNAGTSVLTYKVTVVSAAKVNEIVVYTQGVGETVLTRADVKQGTRVRISCKALGQPVPKIQWIKSGNVLSENKSNISYADFVLEDIRTIHSGIYSCVVLNEGGMDEKKFRLEVLEPPKIFNTLFETVNPSNDVVNLEVLSGQSFSMHCHPYGNPIPEVYWFKDGLPLRLFDDSMVSTDFGEVIVANKARYEQSGNYTCVARNSVGNASFVYLVDVLVPPPIPKDSVRVTTTRIGHVLNLTCPVEGSPAPVVTWLRQPYEEIGQNTPRVELLNDNVTLLINNTAVSDSGKYSCVMTNKVGTTEIVFDVTIEMAPSIAGNVGKDIAENHVVPLMRSVVLKCEVKGHPAPSITWLKDTQRIPNDSSNIQYVLGSSLLGVWRVTSEAAGQYVCVAQNNAGAAHRRYNVAVQVPGKWSTWSSWSFCNTTCGPGYQHRSRICQYIDDDNVTYDKTTQSQKVILDMSECKGSEVDKRRCNMPPCEEPVVARWSTWSPWSSCSASCGSGTQARTRKCMTTRPCYGTNVQIRKCPKLPKCEGNAEKRDIEASSIEETTDTDPYMPAEVYEMQPEVISMHRNKILDVEEFGTKPAIPSAVFYDVNVNNNLDFSDPGPCNPGFTHNGITNTCDDIDECGIEYNQCHVSQMCANTLGGYRCGCAHGYASLGAGQRCLDVNECEQEVDGCEFACVNVAGGYVCACPRHLRLHIDKHHCVSPSEYRLPMFEDLDTGDYLSATIDLSTNNRKGRG</sequence>
<feature type="domain" description="Ig-like" evidence="7">
    <location>
        <begin position="350"/>
        <end position="431"/>
    </location>
</feature>
<dbReference type="EMBL" id="OU963894">
    <property type="protein sequence ID" value="CAH0663486.1"/>
    <property type="molecule type" value="Genomic_DNA"/>
</dbReference>
<dbReference type="InterPro" id="IPR050958">
    <property type="entry name" value="Cell_Adh-Cytoskel_Orgn"/>
</dbReference>